<evidence type="ECO:0000313" key="1">
    <source>
        <dbReference type="EMBL" id="ODM89053.1"/>
    </source>
</evidence>
<gene>
    <name evidence="1" type="ORF">Ocin01_17629</name>
</gene>
<keyword evidence="1" id="KW-0418">Kinase</keyword>
<proteinExistence type="predicted"/>
<dbReference type="EMBL" id="LJIJ01002944">
    <property type="protein sequence ID" value="ODM89053.1"/>
    <property type="molecule type" value="Genomic_DNA"/>
</dbReference>
<dbReference type="OrthoDB" id="10064757at2759"/>
<name>A0A1D2M7V4_ORCCI</name>
<reference evidence="1 2" key="1">
    <citation type="journal article" date="2016" name="Genome Biol. Evol.">
        <title>Gene Family Evolution Reflects Adaptation to Soil Environmental Stressors in the Genome of the Collembolan Orchesella cincta.</title>
        <authorList>
            <person name="Faddeeva-Vakhrusheva A."/>
            <person name="Derks M.F."/>
            <person name="Anvar S.Y."/>
            <person name="Agamennone V."/>
            <person name="Suring W."/>
            <person name="Smit S."/>
            <person name="van Straalen N.M."/>
            <person name="Roelofs D."/>
        </authorList>
    </citation>
    <scope>NUCLEOTIDE SEQUENCE [LARGE SCALE GENOMIC DNA]</scope>
    <source>
        <tissue evidence="1">Mixed pool</tissue>
    </source>
</reference>
<dbReference type="GO" id="GO:0016301">
    <property type="term" value="F:kinase activity"/>
    <property type="evidence" value="ECO:0007669"/>
    <property type="project" value="UniProtKB-KW"/>
</dbReference>
<organism evidence="1 2">
    <name type="scientific">Orchesella cincta</name>
    <name type="common">Springtail</name>
    <name type="synonym">Podura cincta</name>
    <dbReference type="NCBI Taxonomy" id="48709"/>
    <lineage>
        <taxon>Eukaryota</taxon>
        <taxon>Metazoa</taxon>
        <taxon>Ecdysozoa</taxon>
        <taxon>Arthropoda</taxon>
        <taxon>Hexapoda</taxon>
        <taxon>Collembola</taxon>
        <taxon>Entomobryomorpha</taxon>
        <taxon>Entomobryoidea</taxon>
        <taxon>Orchesellidae</taxon>
        <taxon>Orchesellinae</taxon>
        <taxon>Orchesella</taxon>
    </lineage>
</organism>
<comment type="caution">
    <text evidence="1">The sequence shown here is derived from an EMBL/GenBank/DDBJ whole genome shotgun (WGS) entry which is preliminary data.</text>
</comment>
<dbReference type="AlphaFoldDB" id="A0A1D2M7V4"/>
<keyword evidence="1" id="KW-0808">Transferase</keyword>
<protein>
    <submittedName>
        <fullName evidence="1">FAST kinase domain-containing protein 5</fullName>
    </submittedName>
</protein>
<keyword evidence="2" id="KW-1185">Reference proteome</keyword>
<evidence type="ECO:0000313" key="2">
    <source>
        <dbReference type="Proteomes" id="UP000094527"/>
    </source>
</evidence>
<sequence>MFVNRTVRGCYSSKLWTSATPFKCTTARNSASSFLQNVSHRSLSVTPSNKNIPLDHLHIANYQDDNVSQWYPPFRSTERGEHPAYTYLKNHPDYKTLFFQHEKYSSLINIDGSLTDEGEKQVNPALKSFINLCNTQPDEYITDPKYEPIIRELITQSAELTDDELLLVFLNLRRFSKRPKKNDKNYKAIWQPFDNHCLLRVQQKEWNSNLEYMFSLADLLYRSRRFQIPMSIYNIEYNLPKFIDKLSSAEVAVICMGYLRTKTSVHNKDVLRKILQIAAQDAKSVPSPSVHAICKTIIISKSQTSSVEDDIYGFLDAFTPQIARLDMQARSSLMLMGLQTRVKTRGLCNEIMKKLEGKGEWVRSKDLEHICNTLASFGIECDQFFGEVVEDLRRKIAACQRRSSRVFMGKFCSNSSQPFHEEYLSCGFDFIRLSEDFLRSAFVSSMYTYTPEVAYLDICTGIEAVDYNGPRLSEKRVGFLTKKNMFVDCGREKTTLSTIRKLHVLCRELCGFLGGVVYSLRESDNKPVPIPEKFNIIEEFKIKYVPEPTTKQL</sequence>
<dbReference type="Proteomes" id="UP000094527">
    <property type="component" value="Unassembled WGS sequence"/>
</dbReference>
<accession>A0A1D2M7V4</accession>